<dbReference type="PANTHER" id="PTHR43674:SF12">
    <property type="entry name" value="NITRILASE C965.09-RELATED"/>
    <property type="match status" value="1"/>
</dbReference>
<feature type="domain" description="CN hydrolase" evidence="2">
    <location>
        <begin position="32"/>
        <end position="305"/>
    </location>
</feature>
<evidence type="ECO:0000313" key="4">
    <source>
        <dbReference type="Proteomes" id="UP000594015"/>
    </source>
</evidence>
<dbReference type="PANTHER" id="PTHR43674">
    <property type="entry name" value="NITRILASE C965.09-RELATED"/>
    <property type="match status" value="1"/>
</dbReference>
<evidence type="ECO:0000256" key="1">
    <source>
        <dbReference type="ARBA" id="ARBA00022801"/>
    </source>
</evidence>
<dbReference type="GO" id="GO:0016811">
    <property type="term" value="F:hydrolase activity, acting on carbon-nitrogen (but not peptide) bonds, in linear amides"/>
    <property type="evidence" value="ECO:0007669"/>
    <property type="project" value="TreeGrafter"/>
</dbReference>
<organism evidence="3 4">
    <name type="scientific">Bradyrhizobium arachidis</name>
    <dbReference type="NCBI Taxonomy" id="858423"/>
    <lineage>
        <taxon>Bacteria</taxon>
        <taxon>Pseudomonadati</taxon>
        <taxon>Pseudomonadota</taxon>
        <taxon>Alphaproteobacteria</taxon>
        <taxon>Hyphomicrobiales</taxon>
        <taxon>Nitrobacteraceae</taxon>
        <taxon>Bradyrhizobium</taxon>
    </lineage>
</organism>
<name>A0AAE7NRM1_9BRAD</name>
<gene>
    <name evidence="3" type="ORF">WN72_19615</name>
</gene>
<reference evidence="3 4" key="1">
    <citation type="submission" date="2018-06" db="EMBL/GenBank/DDBJ databases">
        <title>Comparative genomics of Bradyrhizobium nodulating Arachidis hypogaea.</title>
        <authorList>
            <person name="Li Y."/>
        </authorList>
    </citation>
    <scope>NUCLEOTIDE SEQUENCE [LARGE SCALE GENOMIC DNA]</scope>
    <source>
        <strain evidence="3 4">CCBAU 051107</strain>
    </source>
</reference>
<dbReference type="AlphaFoldDB" id="A0AAE7NRM1"/>
<dbReference type="PROSITE" id="PS50263">
    <property type="entry name" value="CN_HYDROLASE"/>
    <property type="match status" value="1"/>
</dbReference>
<dbReference type="Pfam" id="PF00795">
    <property type="entry name" value="CN_hydrolase"/>
    <property type="match status" value="1"/>
</dbReference>
<proteinExistence type="predicted"/>
<sequence length="345" mass="37857">MHCGKCAAEGKIGSPNEAAVRLVWRQCLTRVLRAAAAQMGPTQRADTRAHTLDRMLKLLDAAAEQGARLVVFPELAFTTFFPRWLLEGDGLDQYFERGMPNPAVQALFDRARALGVGFYVGYAELTADGRRYNCAILVDDVGEIIGRYRKVHLPGSVEPRAGARYQQLEKRYFEYGDLGFPAFRTGSAWGQAIMGMMICNDRRWPESWRVLGLQGVELVCIGYNSAAYDPNGGTGEDAALRTFHSTLVAQANAYMNATWAIAVAKAGDEDGSGLIGGSCIVDPNGRIVAQAKTLADEVIVADIDLDLCRQGKDKMFNFAAHRRPEQYRAITERAGVIEPALLDMD</sequence>
<dbReference type="Proteomes" id="UP000594015">
    <property type="component" value="Chromosome"/>
</dbReference>
<accession>A0AAE7NRM1</accession>
<keyword evidence="1 3" id="KW-0378">Hydrolase</keyword>
<dbReference type="InterPro" id="IPR003010">
    <property type="entry name" value="C-N_Hydrolase"/>
</dbReference>
<protein>
    <submittedName>
        <fullName evidence="3">N-carbamoyl-D-amino-acid hydrolase</fullName>
    </submittedName>
</protein>
<dbReference type="CDD" id="cd07569">
    <property type="entry name" value="DCase"/>
    <property type="match status" value="1"/>
</dbReference>
<dbReference type="KEGG" id="barh:WN72_19615"/>
<dbReference type="SUPFAM" id="SSF56317">
    <property type="entry name" value="Carbon-nitrogen hydrolase"/>
    <property type="match status" value="1"/>
</dbReference>
<evidence type="ECO:0000259" key="2">
    <source>
        <dbReference type="PROSITE" id="PS50263"/>
    </source>
</evidence>
<dbReference type="InterPro" id="IPR050345">
    <property type="entry name" value="Aliph_Amidase/BUP"/>
</dbReference>
<dbReference type="Gene3D" id="3.60.110.10">
    <property type="entry name" value="Carbon-nitrogen hydrolase"/>
    <property type="match status" value="1"/>
</dbReference>
<evidence type="ECO:0000313" key="3">
    <source>
        <dbReference type="EMBL" id="QOZ68268.1"/>
    </source>
</evidence>
<dbReference type="EMBL" id="CP030050">
    <property type="protein sequence ID" value="QOZ68268.1"/>
    <property type="molecule type" value="Genomic_DNA"/>
</dbReference>
<dbReference type="InterPro" id="IPR036526">
    <property type="entry name" value="C-N_Hydrolase_sf"/>
</dbReference>